<evidence type="ECO:0008006" key="5">
    <source>
        <dbReference type="Google" id="ProtNLM"/>
    </source>
</evidence>
<feature type="chain" id="PRO_5046662516" description="Matrixin" evidence="2">
    <location>
        <begin position="29"/>
        <end position="552"/>
    </location>
</feature>
<feature type="compositionally biased region" description="Polar residues" evidence="1">
    <location>
        <begin position="390"/>
        <end position="399"/>
    </location>
</feature>
<gene>
    <name evidence="3" type="ORF">M0G41_12520</name>
</gene>
<proteinExistence type="predicted"/>
<evidence type="ECO:0000313" key="4">
    <source>
        <dbReference type="Proteomes" id="UP001431449"/>
    </source>
</evidence>
<keyword evidence="4" id="KW-1185">Reference proteome</keyword>
<protein>
    <recommendedName>
        <fullName evidence="5">Matrixin</fullName>
    </recommendedName>
</protein>
<dbReference type="Gene3D" id="3.40.390.10">
    <property type="entry name" value="Collagenase (Catalytic Domain)"/>
    <property type="match status" value="1"/>
</dbReference>
<dbReference type="SUPFAM" id="SSF55486">
    <property type="entry name" value="Metalloproteases ('zincins'), catalytic domain"/>
    <property type="match status" value="1"/>
</dbReference>
<dbReference type="InterPro" id="IPR024079">
    <property type="entry name" value="MetalloPept_cat_dom_sf"/>
</dbReference>
<dbReference type="RefSeq" id="WP_248209868.1">
    <property type="nucleotide sequence ID" value="NZ_JALNMH010000010.1"/>
</dbReference>
<evidence type="ECO:0000256" key="1">
    <source>
        <dbReference type="SAM" id="MobiDB-lite"/>
    </source>
</evidence>
<reference evidence="3" key="1">
    <citation type="submission" date="2022-04" db="EMBL/GenBank/DDBJ databases">
        <title>Lysobacter sp. CAU 1642 isolated from sea sand.</title>
        <authorList>
            <person name="Kim W."/>
        </authorList>
    </citation>
    <scope>NUCLEOTIDE SEQUENCE</scope>
    <source>
        <strain evidence="3">CAU 1642</strain>
    </source>
</reference>
<evidence type="ECO:0000256" key="2">
    <source>
        <dbReference type="SAM" id="SignalP"/>
    </source>
</evidence>
<keyword evidence="2" id="KW-0732">Signal</keyword>
<organism evidence="3 4">
    <name type="scientific">Pseudomarimonas salicorniae</name>
    <dbReference type="NCBI Taxonomy" id="2933270"/>
    <lineage>
        <taxon>Bacteria</taxon>
        <taxon>Pseudomonadati</taxon>
        <taxon>Pseudomonadota</taxon>
        <taxon>Gammaproteobacteria</taxon>
        <taxon>Lysobacterales</taxon>
        <taxon>Lysobacteraceae</taxon>
        <taxon>Pseudomarimonas</taxon>
    </lineage>
</organism>
<dbReference type="Proteomes" id="UP001431449">
    <property type="component" value="Unassembled WGS sequence"/>
</dbReference>
<accession>A0ABT0GJA4</accession>
<dbReference type="EMBL" id="JALNMH010000010">
    <property type="protein sequence ID" value="MCK7594493.1"/>
    <property type="molecule type" value="Genomic_DNA"/>
</dbReference>
<evidence type="ECO:0000313" key="3">
    <source>
        <dbReference type="EMBL" id="MCK7594493.1"/>
    </source>
</evidence>
<comment type="caution">
    <text evidence="3">The sequence shown here is derived from an EMBL/GenBank/DDBJ whole genome shotgun (WGS) entry which is preliminary data.</text>
</comment>
<feature type="signal peptide" evidence="2">
    <location>
        <begin position="1"/>
        <end position="28"/>
    </location>
</feature>
<name>A0ABT0GJA4_9GAMM</name>
<sequence>MVRMWSAVWLLAVALALALAWFSGPAAALSYVMMADEDLFDEAEGVARVTVVSRLPLAGGDRETRYLLTVNQVLSGPKTAATEILALPGTRLEEGGGYYVPGVPGLREGTTLLLFYSRAEDGSLRAQQLSMGLFGREQTAKGQFYVRYLEMSSDLSKDAVLRRYHAPRDPEAFERWIADRARGARRAPDYLRGELQALQSSKFNFTVFDFGGSGSGPARWFQFDSGQSLAWTAGSGGQANTSFDEFASLQQALAAWQNDAGSRIQMHYVGAQASAPSCVAGGQNNCLAGHVYWNDPNNQISGSFNCSGGGVLAIGGSFAYTPATSFNGQSWFRRSAADVIVQDNAGCFLDGNSGANGANLLAHEVGHAIGFDHSCGDADSGSCSGRPEQNEATMRSQAHNDGRGAVLGSDDRAGALVIYPAPPATPVGPTLSPVSPLNNSTTALAGGSSGTTVSANISFQASGGAAAGTTQLVCSGSGGVSIGSGSPQTVAVGGTVAPVVARMVLGGSAQSGSVACTMTPQNGTPVNYSFNFTAPAASAACTGTCLLRTGFE</sequence>
<feature type="region of interest" description="Disordered" evidence="1">
    <location>
        <begin position="381"/>
        <end position="406"/>
    </location>
</feature>